<gene>
    <name evidence="5" type="ORF">HK097_007943</name>
</gene>
<dbReference type="AlphaFoldDB" id="A0AAD5SAZ6"/>
<evidence type="ECO:0000256" key="4">
    <source>
        <dbReference type="RuleBase" id="RU000461"/>
    </source>
</evidence>
<keyword evidence="6" id="KW-1185">Reference proteome</keyword>
<dbReference type="EMBL" id="JADGJD010000437">
    <property type="protein sequence ID" value="KAJ3051080.1"/>
    <property type="molecule type" value="Genomic_DNA"/>
</dbReference>
<comment type="caution">
    <text evidence="5">The sequence shown here is derived from an EMBL/GenBank/DDBJ whole genome shotgun (WGS) entry which is preliminary data.</text>
</comment>
<dbReference type="Pfam" id="PF00067">
    <property type="entry name" value="p450"/>
    <property type="match status" value="1"/>
</dbReference>
<accession>A0AAD5SAZ6</accession>
<evidence type="ECO:0008006" key="7">
    <source>
        <dbReference type="Google" id="ProtNLM"/>
    </source>
</evidence>
<comment type="cofactor">
    <cofactor evidence="3">
        <name>heme</name>
        <dbReference type="ChEBI" id="CHEBI:30413"/>
    </cofactor>
</comment>
<evidence type="ECO:0000256" key="2">
    <source>
        <dbReference type="ARBA" id="ARBA00023004"/>
    </source>
</evidence>
<organism evidence="5 6">
    <name type="scientific">Rhizophlyctis rosea</name>
    <dbReference type="NCBI Taxonomy" id="64517"/>
    <lineage>
        <taxon>Eukaryota</taxon>
        <taxon>Fungi</taxon>
        <taxon>Fungi incertae sedis</taxon>
        <taxon>Chytridiomycota</taxon>
        <taxon>Chytridiomycota incertae sedis</taxon>
        <taxon>Chytridiomycetes</taxon>
        <taxon>Rhizophlyctidales</taxon>
        <taxon>Rhizophlyctidaceae</taxon>
        <taxon>Rhizophlyctis</taxon>
    </lineage>
</organism>
<keyword evidence="1 3" id="KW-0479">Metal-binding</keyword>
<dbReference type="PANTHER" id="PTHR24301">
    <property type="entry name" value="THROMBOXANE-A SYNTHASE"/>
    <property type="match status" value="1"/>
</dbReference>
<keyword evidence="2 3" id="KW-0408">Iron</keyword>
<dbReference type="PRINTS" id="PR00463">
    <property type="entry name" value="EP450I"/>
</dbReference>
<dbReference type="InterPro" id="IPR002401">
    <property type="entry name" value="Cyt_P450_E_grp-I"/>
</dbReference>
<evidence type="ECO:0000256" key="1">
    <source>
        <dbReference type="ARBA" id="ARBA00022723"/>
    </source>
</evidence>
<dbReference type="GO" id="GO:0005506">
    <property type="term" value="F:iron ion binding"/>
    <property type="evidence" value="ECO:0007669"/>
    <property type="project" value="InterPro"/>
</dbReference>
<dbReference type="PROSITE" id="PS00086">
    <property type="entry name" value="CYTOCHROME_P450"/>
    <property type="match status" value="1"/>
</dbReference>
<dbReference type="GO" id="GO:0004497">
    <property type="term" value="F:monooxygenase activity"/>
    <property type="evidence" value="ECO:0007669"/>
    <property type="project" value="UniProtKB-KW"/>
</dbReference>
<keyword evidence="4" id="KW-0503">Monooxygenase</keyword>
<evidence type="ECO:0000313" key="6">
    <source>
        <dbReference type="Proteomes" id="UP001212841"/>
    </source>
</evidence>
<reference evidence="5" key="1">
    <citation type="submission" date="2020-05" db="EMBL/GenBank/DDBJ databases">
        <title>Phylogenomic resolution of chytrid fungi.</title>
        <authorList>
            <person name="Stajich J.E."/>
            <person name="Amses K."/>
            <person name="Simmons R."/>
            <person name="Seto K."/>
            <person name="Myers J."/>
            <person name="Bonds A."/>
            <person name="Quandt C.A."/>
            <person name="Barry K."/>
            <person name="Liu P."/>
            <person name="Grigoriev I."/>
            <person name="Longcore J.E."/>
            <person name="James T.Y."/>
        </authorList>
    </citation>
    <scope>NUCLEOTIDE SEQUENCE</scope>
    <source>
        <strain evidence="5">JEL0318</strain>
    </source>
</reference>
<comment type="similarity">
    <text evidence="4">Belongs to the cytochrome P450 family.</text>
</comment>
<dbReference type="SUPFAM" id="SSF48264">
    <property type="entry name" value="Cytochrome P450"/>
    <property type="match status" value="1"/>
</dbReference>
<dbReference type="PANTHER" id="PTHR24301:SF2">
    <property type="entry name" value="THROMBOXANE-A SYNTHASE"/>
    <property type="match status" value="1"/>
</dbReference>
<evidence type="ECO:0000256" key="3">
    <source>
        <dbReference type="PIRSR" id="PIRSR602401-1"/>
    </source>
</evidence>
<proteinExistence type="inferred from homology"/>
<dbReference type="GO" id="GO:0020037">
    <property type="term" value="F:heme binding"/>
    <property type="evidence" value="ECO:0007669"/>
    <property type="project" value="InterPro"/>
</dbReference>
<sequence>MAVLSTLSNLHLPSWLHITLLPSLSSNFPPSVSENITPLILSTTAAALIAYAFFGPRSKNPTVPGPYELPIVGNFLQAYPYIKNQQFQELTAQLVEKYGNIVMLKLFSRQIVITRDPDVAKRVLNPSSSDPEFTRPDNSKIFVIPYMLFALGTDDLWKRHRKFLQPAFGPSHLRFALDASNEVMDELCRIWEGQISAKPDGKLRTNARDVMTSVTMDIIGKVAFSYDFKSVLHLTSHNAPQHSIDTILKTISNRFAVPPFLWSLFDLADSSSPVKKAREENAALLKDVIRRKREGAAGTIGKDERKFDLLDRLLAENEASGSGGEGKFGDEEILGEVWGFFMAGHETTSHTLTFIILELCRNPHILTKLEDEIETVLGGRDAEVTWDGVHQLKYLEMVIKETQRLHAVVGGIGRESTRDVDVLGHRIEKGTRVNVAIRLLQRDSRYWDEPLVFKPERWENGFVPRAGTYLPFGDGVHNCIGQKMALLETKITIVKLLQKFSFTMLPNQGLSIRTSVTSGLAHGLVVDVELRK</sequence>
<dbReference type="PRINTS" id="PR00385">
    <property type="entry name" value="P450"/>
</dbReference>
<dbReference type="Proteomes" id="UP001212841">
    <property type="component" value="Unassembled WGS sequence"/>
</dbReference>
<name>A0AAD5SAZ6_9FUNG</name>
<protein>
    <recommendedName>
        <fullName evidence="7">Cytochrome P450</fullName>
    </recommendedName>
</protein>
<dbReference type="InterPro" id="IPR017972">
    <property type="entry name" value="Cyt_P450_CS"/>
</dbReference>
<dbReference type="GO" id="GO:0016705">
    <property type="term" value="F:oxidoreductase activity, acting on paired donors, with incorporation or reduction of molecular oxygen"/>
    <property type="evidence" value="ECO:0007669"/>
    <property type="project" value="InterPro"/>
</dbReference>
<keyword evidence="4" id="KW-0560">Oxidoreductase</keyword>
<dbReference type="InterPro" id="IPR001128">
    <property type="entry name" value="Cyt_P450"/>
</dbReference>
<keyword evidence="3 4" id="KW-0349">Heme</keyword>
<dbReference type="InterPro" id="IPR036396">
    <property type="entry name" value="Cyt_P450_sf"/>
</dbReference>
<dbReference type="Gene3D" id="1.10.630.10">
    <property type="entry name" value="Cytochrome P450"/>
    <property type="match status" value="1"/>
</dbReference>
<feature type="binding site" description="axial binding residue" evidence="3">
    <location>
        <position position="479"/>
    </location>
    <ligand>
        <name>heme</name>
        <dbReference type="ChEBI" id="CHEBI:30413"/>
    </ligand>
    <ligandPart>
        <name>Fe</name>
        <dbReference type="ChEBI" id="CHEBI:18248"/>
    </ligandPart>
</feature>
<evidence type="ECO:0000313" key="5">
    <source>
        <dbReference type="EMBL" id="KAJ3051080.1"/>
    </source>
</evidence>